<keyword evidence="3" id="KW-1185">Reference proteome</keyword>
<name>A0ABT9XVG2_9BACI</name>
<dbReference type="RefSeq" id="WP_307408608.1">
    <property type="nucleotide sequence ID" value="NZ_JAUSTW010000004.1"/>
</dbReference>
<evidence type="ECO:0000313" key="2">
    <source>
        <dbReference type="EMBL" id="MDQ0199567.1"/>
    </source>
</evidence>
<dbReference type="EMBL" id="JAUSTW010000004">
    <property type="protein sequence ID" value="MDQ0199567.1"/>
    <property type="molecule type" value="Genomic_DNA"/>
</dbReference>
<comment type="caution">
    <text evidence="2">The sequence shown here is derived from an EMBL/GenBank/DDBJ whole genome shotgun (WGS) entry which is preliminary data.</text>
</comment>
<protein>
    <submittedName>
        <fullName evidence="2">Flagellar biosynthesis/type III secretory pathway chaperone</fullName>
    </submittedName>
</protein>
<dbReference type="Proteomes" id="UP001224122">
    <property type="component" value="Unassembled WGS sequence"/>
</dbReference>
<accession>A0ABT9XVG2</accession>
<evidence type="ECO:0000256" key="1">
    <source>
        <dbReference type="ARBA" id="ARBA00022795"/>
    </source>
</evidence>
<organism evidence="2 3">
    <name type="scientific">Neobacillus ginsengisoli</name>
    <dbReference type="NCBI Taxonomy" id="904295"/>
    <lineage>
        <taxon>Bacteria</taxon>
        <taxon>Bacillati</taxon>
        <taxon>Bacillota</taxon>
        <taxon>Bacilli</taxon>
        <taxon>Bacillales</taxon>
        <taxon>Bacillaceae</taxon>
        <taxon>Neobacillus</taxon>
    </lineage>
</organism>
<proteinExistence type="predicted"/>
<keyword evidence="1" id="KW-1005">Bacterial flagellum biogenesis</keyword>
<keyword evidence="2" id="KW-0969">Cilium</keyword>
<sequence>MNALAKIKQTLSNMVDVHQQLLQLAQEKRAILVEGKVPKLQIAIGKESKYTDLIRHLEEQREQEVREFLSEIGLTIHSVTMDQLIKLVDDPLERSFLTKLTGQLRGIVHEVSQLNKNNQHLIEMALSYIQYSVNILMPKEPVIGYGMKSSVRSIKFLDAKV</sequence>
<reference evidence="2 3" key="1">
    <citation type="submission" date="2023-07" db="EMBL/GenBank/DDBJ databases">
        <title>Genomic Encyclopedia of Type Strains, Phase IV (KMG-IV): sequencing the most valuable type-strain genomes for metagenomic binning, comparative biology and taxonomic classification.</title>
        <authorList>
            <person name="Goeker M."/>
        </authorList>
    </citation>
    <scope>NUCLEOTIDE SEQUENCE [LARGE SCALE GENOMIC DNA]</scope>
    <source>
        <strain evidence="2 3">DSM 27594</strain>
    </source>
</reference>
<dbReference type="Pfam" id="PF05130">
    <property type="entry name" value="FlgN"/>
    <property type="match status" value="1"/>
</dbReference>
<dbReference type="InterPro" id="IPR036679">
    <property type="entry name" value="FlgN-like_sf"/>
</dbReference>
<keyword evidence="2" id="KW-0282">Flagellum</keyword>
<dbReference type="InterPro" id="IPR007809">
    <property type="entry name" value="FlgN-like"/>
</dbReference>
<dbReference type="Gene3D" id="1.20.58.300">
    <property type="entry name" value="FlgN-like"/>
    <property type="match status" value="1"/>
</dbReference>
<gene>
    <name evidence="2" type="ORF">J2S10_002749</name>
</gene>
<evidence type="ECO:0000313" key="3">
    <source>
        <dbReference type="Proteomes" id="UP001224122"/>
    </source>
</evidence>
<dbReference type="SUPFAM" id="SSF140566">
    <property type="entry name" value="FlgN-like"/>
    <property type="match status" value="1"/>
</dbReference>
<keyword evidence="2" id="KW-0966">Cell projection</keyword>